<accession>A0AAU8B1Y0</accession>
<name>A0AAU8B1Y0_9VIRU</name>
<sequence length="154" mass="17569">MFAKRRLVPYEFKVAPVELSSKEMVCSEFREASPVDQFLFAEFECDKVKSTRLTSDIYMLFNQQRLDRLTRENLLSYFDSLVINEPKFGDLRSKLGDDQLINFVKSRFVQSPSELMAWSSYLMSSSDAAIAELAALQDQSQPSSQPVESSAPTE</sequence>
<proteinExistence type="predicted"/>
<dbReference type="EMBL" id="PP511859">
    <property type="protein sequence ID" value="XCD08122.1"/>
    <property type="molecule type" value="Genomic_DNA"/>
</dbReference>
<evidence type="ECO:0000313" key="1">
    <source>
        <dbReference type="EMBL" id="XCD05219.1"/>
    </source>
</evidence>
<evidence type="ECO:0000313" key="2">
    <source>
        <dbReference type="EMBL" id="XCD06291.1"/>
    </source>
</evidence>
<organism evidence="2">
    <name type="scientific">Dulem virus 232</name>
    <dbReference type="NCBI Taxonomy" id="3145709"/>
    <lineage>
        <taxon>Viruses</taxon>
        <taxon>Monodnaviria</taxon>
        <taxon>Sangervirae</taxon>
        <taxon>Phixviricota</taxon>
        <taxon>Malgrandaviricetes</taxon>
        <taxon>Petitvirales</taxon>
        <taxon>Microviridae</taxon>
        <taxon>Microvirus</taxon>
    </lineage>
</organism>
<dbReference type="EMBL" id="PP511716">
    <property type="protein sequence ID" value="XCD06828.1"/>
    <property type="molecule type" value="Genomic_DNA"/>
</dbReference>
<evidence type="ECO:0000313" key="4">
    <source>
        <dbReference type="EMBL" id="XCD08122.1"/>
    </source>
</evidence>
<reference evidence="2" key="1">
    <citation type="submission" date="2024-03" db="EMBL/GenBank/DDBJ databases">
        <title>Diverse circular DNA viruses in blood, oral, and fecal samples of captive lemurs.</title>
        <authorList>
            <person name="Paietta E.N."/>
            <person name="Kraberger S."/>
            <person name="Lund M.C."/>
            <person name="Custer J.M."/>
            <person name="Vargas K.M."/>
            <person name="Ehmke E.E."/>
            <person name="Yoder A.D."/>
            <person name="Varsani A."/>
        </authorList>
    </citation>
    <scope>NUCLEOTIDE SEQUENCE</scope>
    <source>
        <strain evidence="1">Duke_24FS_47</strain>
        <strain evidence="2">Duke_25FS_60</strain>
        <strain evidence="3">Duke_26_32</strain>
        <strain evidence="4">Duke_29_24</strain>
    </source>
</reference>
<protein>
    <submittedName>
        <fullName evidence="2">Internal scaffolding protein</fullName>
    </submittedName>
</protein>
<dbReference type="EMBL" id="PP511653">
    <property type="protein sequence ID" value="XCD06291.1"/>
    <property type="molecule type" value="Genomic_DNA"/>
</dbReference>
<evidence type="ECO:0000313" key="3">
    <source>
        <dbReference type="EMBL" id="XCD06828.1"/>
    </source>
</evidence>
<dbReference type="EMBL" id="PP511531">
    <property type="protein sequence ID" value="XCD05219.1"/>
    <property type="molecule type" value="Genomic_DNA"/>
</dbReference>